<dbReference type="InterPro" id="IPR039281">
    <property type="entry name" value="AGP3/12/13/14/21"/>
</dbReference>
<evidence type="ECO:0000256" key="8">
    <source>
        <dbReference type="ARBA" id="ARBA00023278"/>
    </source>
</evidence>
<sequence length="127" mass="12980">MRDARALAREDPNRQVGNRNAPPPNPRNPTNGQPCAVRLSPSVSPANPTPSPLRKDLEVEALILFRVPKTMAGLRMKALAVAAIAASLVASAAADHAPAPAPVSDAAPAVPLAAASLAAAAFGYLFC</sequence>
<feature type="compositionally biased region" description="Basic and acidic residues" evidence="11">
    <location>
        <begin position="1"/>
        <end position="13"/>
    </location>
</feature>
<protein>
    <submittedName>
        <fullName evidence="13">Uncharacterized protein</fullName>
    </submittedName>
</protein>
<evidence type="ECO:0000256" key="11">
    <source>
        <dbReference type="SAM" id="MobiDB-lite"/>
    </source>
</evidence>
<dbReference type="PANTHER" id="PTHR34114">
    <property type="entry name" value="ARABINOGALACTAN PEPTIDE 1"/>
    <property type="match status" value="1"/>
</dbReference>
<keyword evidence="6 12" id="KW-0472">Membrane</keyword>
<reference evidence="15" key="4">
    <citation type="journal article" date="2008" name="Nucleic Acids Res.">
        <title>The rice annotation project database (RAP-DB): 2008 update.</title>
        <authorList>
            <consortium name="The rice annotation project (RAP)"/>
        </authorList>
    </citation>
    <scope>GENOME REANNOTATION</scope>
    <source>
        <strain evidence="15">cv. Nipponbare</strain>
    </source>
</reference>
<evidence type="ECO:0000256" key="3">
    <source>
        <dbReference type="ARBA" id="ARBA00022622"/>
    </source>
</evidence>
<keyword evidence="12" id="KW-1133">Transmembrane helix</keyword>
<evidence type="ECO:0000256" key="5">
    <source>
        <dbReference type="ARBA" id="ARBA00022974"/>
    </source>
</evidence>
<organism evidence="13 15">
    <name type="scientific">Oryza sativa subsp. japonica</name>
    <name type="common">Rice</name>
    <dbReference type="NCBI Taxonomy" id="39947"/>
    <lineage>
        <taxon>Eukaryota</taxon>
        <taxon>Viridiplantae</taxon>
        <taxon>Streptophyta</taxon>
        <taxon>Embryophyta</taxon>
        <taxon>Tracheophyta</taxon>
        <taxon>Spermatophyta</taxon>
        <taxon>Magnoliopsida</taxon>
        <taxon>Liliopsida</taxon>
        <taxon>Poales</taxon>
        <taxon>Poaceae</taxon>
        <taxon>BOP clade</taxon>
        <taxon>Oryzoideae</taxon>
        <taxon>Oryzeae</taxon>
        <taxon>Oryzinae</taxon>
        <taxon>Oryza</taxon>
        <taxon>Oryza sativa</taxon>
    </lineage>
</organism>
<keyword evidence="12" id="KW-0812">Transmembrane</keyword>
<evidence type="ECO:0000256" key="1">
    <source>
        <dbReference type="ARBA" id="ARBA00004589"/>
    </source>
</evidence>
<proteinExistence type="inferred from homology"/>
<dbReference type="GO" id="GO:0012505">
    <property type="term" value="C:endomembrane system"/>
    <property type="evidence" value="ECO:0007669"/>
    <property type="project" value="UniProtKB-SubCell"/>
</dbReference>
<keyword evidence="5" id="KW-0654">Proteoglycan</keyword>
<reference evidence="14" key="1">
    <citation type="submission" date="2001-06" db="EMBL/GenBank/DDBJ databases">
        <title>Oryza sativa nipponbare(GA3) genomic DNA, chromosome 7, BAC clone:OJ1562_B11.</title>
        <authorList>
            <person name="Sasaki T."/>
            <person name="Matsumoto T."/>
            <person name="Yamamoto K."/>
        </authorList>
    </citation>
    <scope>NUCLEOTIDE SEQUENCE</scope>
</reference>
<evidence type="ECO:0000256" key="9">
    <source>
        <dbReference type="ARBA" id="ARBA00023288"/>
    </source>
</evidence>
<keyword evidence="9" id="KW-0449">Lipoprotein</keyword>
<reference evidence="15" key="3">
    <citation type="journal article" date="2005" name="Nature">
        <title>The map-based sequence of the rice genome.</title>
        <authorList>
            <consortium name="International rice genome sequencing project (IRGSP)"/>
            <person name="Matsumoto T."/>
            <person name="Wu J."/>
            <person name="Kanamori H."/>
            <person name="Katayose Y."/>
            <person name="Fujisawa M."/>
            <person name="Namiki N."/>
            <person name="Mizuno H."/>
            <person name="Yamamoto K."/>
            <person name="Antonio B.A."/>
            <person name="Baba T."/>
            <person name="Sakata K."/>
            <person name="Nagamura Y."/>
            <person name="Aoki H."/>
            <person name="Arikawa K."/>
            <person name="Arita K."/>
            <person name="Bito T."/>
            <person name="Chiden Y."/>
            <person name="Fujitsuka N."/>
            <person name="Fukunaka R."/>
            <person name="Hamada M."/>
            <person name="Harada C."/>
            <person name="Hayashi A."/>
            <person name="Hijishita S."/>
            <person name="Honda M."/>
            <person name="Hosokawa S."/>
            <person name="Ichikawa Y."/>
            <person name="Idonuma A."/>
            <person name="Iijima M."/>
            <person name="Ikeda M."/>
            <person name="Ikeno M."/>
            <person name="Ito K."/>
            <person name="Ito S."/>
            <person name="Ito T."/>
            <person name="Ito Y."/>
            <person name="Ito Y."/>
            <person name="Iwabuchi A."/>
            <person name="Kamiya K."/>
            <person name="Karasawa W."/>
            <person name="Kurita K."/>
            <person name="Katagiri S."/>
            <person name="Kikuta A."/>
            <person name="Kobayashi H."/>
            <person name="Kobayashi N."/>
            <person name="Machita K."/>
            <person name="Maehara T."/>
            <person name="Masukawa M."/>
            <person name="Mizubayashi T."/>
            <person name="Mukai Y."/>
            <person name="Nagasaki H."/>
            <person name="Nagata Y."/>
            <person name="Naito S."/>
            <person name="Nakashima M."/>
            <person name="Nakama Y."/>
            <person name="Nakamichi Y."/>
            <person name="Nakamura M."/>
            <person name="Meguro A."/>
            <person name="Negishi M."/>
            <person name="Ohta I."/>
            <person name="Ohta T."/>
            <person name="Okamoto M."/>
            <person name="Ono N."/>
            <person name="Saji S."/>
            <person name="Sakaguchi M."/>
            <person name="Sakai K."/>
            <person name="Shibata M."/>
            <person name="Shimokawa T."/>
            <person name="Song J."/>
            <person name="Takazaki Y."/>
            <person name="Terasawa K."/>
            <person name="Tsugane M."/>
            <person name="Tsuji K."/>
            <person name="Ueda S."/>
            <person name="Waki K."/>
            <person name="Yamagata H."/>
            <person name="Yamamoto M."/>
            <person name="Yamamoto S."/>
            <person name="Yamane H."/>
            <person name="Yoshiki S."/>
            <person name="Yoshihara R."/>
            <person name="Yukawa K."/>
            <person name="Zhong H."/>
            <person name="Yano M."/>
            <person name="Yuan Q."/>
            <person name="Ouyang S."/>
            <person name="Liu J."/>
            <person name="Jones K.M."/>
            <person name="Gansberger K."/>
            <person name="Moffat K."/>
            <person name="Hill J."/>
            <person name="Bera J."/>
            <person name="Fadrosh D."/>
            <person name="Jin S."/>
            <person name="Johri S."/>
            <person name="Kim M."/>
            <person name="Overton L."/>
            <person name="Reardon M."/>
            <person name="Tsitrin T."/>
            <person name="Vuong H."/>
            <person name="Weaver B."/>
            <person name="Ciecko A."/>
            <person name="Tallon L."/>
            <person name="Jackson J."/>
            <person name="Pai G."/>
            <person name="Aken S.V."/>
            <person name="Utterback T."/>
            <person name="Reidmuller S."/>
            <person name="Feldblyum T."/>
            <person name="Hsiao J."/>
            <person name="Zismann V."/>
            <person name="Iobst S."/>
            <person name="de Vazeille A.R."/>
            <person name="Buell C.R."/>
            <person name="Ying K."/>
            <person name="Li Y."/>
            <person name="Lu T."/>
            <person name="Huang Y."/>
            <person name="Zhao Q."/>
            <person name="Feng Q."/>
            <person name="Zhang L."/>
            <person name="Zhu J."/>
            <person name="Weng Q."/>
            <person name="Mu J."/>
            <person name="Lu Y."/>
            <person name="Fan D."/>
            <person name="Liu Y."/>
            <person name="Guan J."/>
            <person name="Zhang Y."/>
            <person name="Yu S."/>
            <person name="Liu X."/>
            <person name="Zhang Y."/>
            <person name="Hong G."/>
            <person name="Han B."/>
            <person name="Choisne N."/>
            <person name="Demange N."/>
            <person name="Orjeda G."/>
            <person name="Samain S."/>
            <person name="Cattolico L."/>
            <person name="Pelletier E."/>
            <person name="Couloux A."/>
            <person name="Segurens B."/>
            <person name="Wincker P."/>
            <person name="D'Hont A."/>
            <person name="Scarpelli C."/>
            <person name="Weissenbach J."/>
            <person name="Salanoubat M."/>
            <person name="Quetier F."/>
            <person name="Yu Y."/>
            <person name="Kim H.R."/>
            <person name="Rambo T."/>
            <person name="Currie J."/>
            <person name="Collura K."/>
            <person name="Luo M."/>
            <person name="Yang T."/>
            <person name="Ammiraju J.S.S."/>
            <person name="Engler F."/>
            <person name="Soderlund C."/>
            <person name="Wing R.A."/>
            <person name="Palmer L.E."/>
            <person name="de la Bastide M."/>
            <person name="Spiegel L."/>
            <person name="Nascimento L."/>
            <person name="Zutavern T."/>
            <person name="O'Shaughnessy A."/>
            <person name="Dike S."/>
            <person name="Dedhia N."/>
            <person name="Preston R."/>
            <person name="Balija V."/>
            <person name="McCombie W.R."/>
            <person name="Chow T."/>
            <person name="Chen H."/>
            <person name="Chung M."/>
            <person name="Chen C."/>
            <person name="Shaw J."/>
            <person name="Wu H."/>
            <person name="Hsiao K."/>
            <person name="Chao Y."/>
            <person name="Chu M."/>
            <person name="Cheng C."/>
            <person name="Hour A."/>
            <person name="Lee P."/>
            <person name="Lin S."/>
            <person name="Lin Y."/>
            <person name="Liou J."/>
            <person name="Liu S."/>
            <person name="Hsing Y."/>
            <person name="Raghuvanshi S."/>
            <person name="Mohanty A."/>
            <person name="Bharti A.K."/>
            <person name="Gaur A."/>
            <person name="Gupta V."/>
            <person name="Kumar D."/>
            <person name="Ravi V."/>
            <person name="Vij S."/>
            <person name="Kapur A."/>
            <person name="Khurana P."/>
            <person name="Khurana P."/>
            <person name="Khurana J.P."/>
            <person name="Tyagi A.K."/>
            <person name="Gaikwad K."/>
            <person name="Singh A."/>
            <person name="Dalal V."/>
            <person name="Srivastava S."/>
            <person name="Dixit A."/>
            <person name="Pal A.K."/>
            <person name="Ghazi I.A."/>
            <person name="Yadav M."/>
            <person name="Pandit A."/>
            <person name="Bhargava A."/>
            <person name="Sureshbabu K."/>
            <person name="Batra K."/>
            <person name="Sharma T.R."/>
            <person name="Mohapatra T."/>
            <person name="Singh N.K."/>
            <person name="Messing J."/>
            <person name="Nelson A.B."/>
            <person name="Fuks G."/>
            <person name="Kavchok S."/>
            <person name="Keizer G."/>
            <person name="Linton E."/>
            <person name="Llaca V."/>
            <person name="Song R."/>
            <person name="Tanyolac B."/>
            <person name="Young S."/>
            <person name="Ho-Il K."/>
            <person name="Hahn J.H."/>
            <person name="Sangsakoo G."/>
            <person name="Vanavichit A."/>
            <person name="de Mattos Luiz.A.T."/>
            <person name="Zimmer P.D."/>
            <person name="Malone G."/>
            <person name="Dellagostin O."/>
            <person name="de Oliveira A.C."/>
            <person name="Bevan M."/>
            <person name="Bancroft I."/>
            <person name="Minx P."/>
            <person name="Cordum H."/>
            <person name="Wilson R."/>
            <person name="Cheng Z."/>
            <person name="Jin W."/>
            <person name="Jiang J."/>
            <person name="Leong S.A."/>
            <person name="Iwama H."/>
            <person name="Gojobori T."/>
            <person name="Itoh T."/>
            <person name="Niimura Y."/>
            <person name="Fujii Y."/>
            <person name="Habara T."/>
            <person name="Sakai H."/>
            <person name="Sato Y."/>
            <person name="Wilson G."/>
            <person name="Kumar K."/>
            <person name="McCouch S."/>
            <person name="Juretic N."/>
            <person name="Hoen D."/>
            <person name="Wright S."/>
            <person name="Bruskiewich R."/>
            <person name="Bureau T."/>
            <person name="Miyao A."/>
            <person name="Hirochika H."/>
            <person name="Nishikawa T."/>
            <person name="Kadowaki K."/>
            <person name="Sugiura M."/>
            <person name="Burr B."/>
            <person name="Sasaki T."/>
        </authorList>
    </citation>
    <scope>NUCLEOTIDE SEQUENCE [LARGE SCALE GENOMIC DNA]</scope>
    <source>
        <strain evidence="15">cv. Nipponbare</strain>
    </source>
</reference>
<evidence type="ECO:0000313" key="14">
    <source>
        <dbReference type="EMBL" id="BAD30225.1"/>
    </source>
</evidence>
<evidence type="ECO:0000256" key="6">
    <source>
        <dbReference type="ARBA" id="ARBA00023136"/>
    </source>
</evidence>
<evidence type="ECO:0000313" key="15">
    <source>
        <dbReference type="Proteomes" id="UP000000763"/>
    </source>
</evidence>
<dbReference type="EMBL" id="AP003758">
    <property type="protein sequence ID" value="BAD30225.1"/>
    <property type="molecule type" value="Genomic_DNA"/>
</dbReference>
<feature type="transmembrane region" description="Helical" evidence="12">
    <location>
        <begin position="106"/>
        <end position="126"/>
    </location>
</feature>
<feature type="region of interest" description="Disordered" evidence="11">
    <location>
        <begin position="1"/>
        <end position="53"/>
    </location>
</feature>
<evidence type="ECO:0000256" key="2">
    <source>
        <dbReference type="ARBA" id="ARBA00005835"/>
    </source>
</evidence>
<evidence type="ECO:0000256" key="4">
    <source>
        <dbReference type="ARBA" id="ARBA00022729"/>
    </source>
</evidence>
<name>Q6ZL14_ORYSJ</name>
<keyword evidence="3" id="KW-0336">GPI-anchor</keyword>
<dbReference type="EMBL" id="AP003845">
    <property type="protein sequence ID" value="BAC83157.1"/>
    <property type="molecule type" value="Genomic_DNA"/>
</dbReference>
<feature type="transmembrane region" description="Helical" evidence="12">
    <location>
        <begin position="76"/>
        <end position="94"/>
    </location>
</feature>
<evidence type="ECO:0000256" key="10">
    <source>
        <dbReference type="ARBA" id="ARBA00037868"/>
    </source>
</evidence>
<keyword evidence="7" id="KW-0325">Glycoprotein</keyword>
<gene>
    <name evidence="14" type="primary">OJ1562_B11.103</name>
    <name evidence="13" type="ORF">OJ1699_E05.24</name>
</gene>
<evidence type="ECO:0000256" key="7">
    <source>
        <dbReference type="ARBA" id="ARBA00023180"/>
    </source>
</evidence>
<keyword evidence="8" id="KW-0379">Hydroxylation</keyword>
<reference evidence="13" key="2">
    <citation type="submission" date="2001-07" db="EMBL/GenBank/DDBJ databases">
        <title>Oryza sativa nipponbare(GA3) genomic DNA, chromosome 7, BAC clone:OJ1699_E05.</title>
        <authorList>
            <person name="Sasaki T."/>
            <person name="Matsumoto T."/>
            <person name="Yamamoto K."/>
        </authorList>
    </citation>
    <scope>NUCLEOTIDE SEQUENCE</scope>
</reference>
<comment type="subcellular location">
    <subcellularLocation>
        <location evidence="10">Endomembrane system</location>
        <topology evidence="10">Lipid-anchor</topology>
    </subcellularLocation>
    <subcellularLocation>
        <location evidence="1">Membrane</location>
        <topology evidence="1">Lipid-anchor</topology>
        <topology evidence="1">GPI-anchor</topology>
    </subcellularLocation>
</comment>
<comment type="similarity">
    <text evidence="2">Belongs to the AG-peptide AGP family.</text>
</comment>
<accession>Q6ZL14</accession>
<evidence type="ECO:0000256" key="12">
    <source>
        <dbReference type="SAM" id="Phobius"/>
    </source>
</evidence>
<keyword evidence="4" id="KW-0732">Signal</keyword>
<dbReference type="PANTHER" id="PTHR34114:SF7">
    <property type="entry name" value="OS07G0573900 PROTEIN"/>
    <property type="match status" value="1"/>
</dbReference>
<dbReference type="AlphaFoldDB" id="Q6ZL14"/>
<dbReference type="Proteomes" id="UP000000763">
    <property type="component" value="Chromosome 7"/>
</dbReference>
<evidence type="ECO:0000313" key="13">
    <source>
        <dbReference type="EMBL" id="BAC83157.1"/>
    </source>
</evidence>
<dbReference type="GO" id="GO:0098552">
    <property type="term" value="C:side of membrane"/>
    <property type="evidence" value="ECO:0007669"/>
    <property type="project" value="UniProtKB-KW"/>
</dbReference>